<dbReference type="PATRIC" id="fig|1265313.6.peg.1819"/>
<keyword evidence="10" id="KW-1185">Reference proteome</keyword>
<protein>
    <recommendedName>
        <fullName evidence="8">Na+/H+ antiporter MnhB subunit-related protein domain-containing protein</fullName>
    </recommendedName>
</protein>
<gene>
    <name evidence="9" type="ORF">HRUBRA_01840</name>
</gene>
<dbReference type="InterPro" id="IPR050622">
    <property type="entry name" value="CPA3_antiporter_subunitB"/>
</dbReference>
<feature type="transmembrane region" description="Helical" evidence="7">
    <location>
        <begin position="155"/>
        <end position="176"/>
    </location>
</feature>
<name>A0A095XUU0_9GAMM</name>
<dbReference type="HOGENOM" id="CLU_069132_0_0_6"/>
<evidence type="ECO:0000313" key="9">
    <source>
        <dbReference type="EMBL" id="KGE03461.1"/>
    </source>
</evidence>
<evidence type="ECO:0000313" key="10">
    <source>
        <dbReference type="Proteomes" id="UP000029640"/>
    </source>
</evidence>
<dbReference type="InterPro" id="IPR007182">
    <property type="entry name" value="MnhB"/>
</dbReference>
<evidence type="ECO:0000256" key="3">
    <source>
        <dbReference type="ARBA" id="ARBA00022475"/>
    </source>
</evidence>
<reference evidence="9 10" key="1">
    <citation type="journal article" date="2014" name="Genome Announc.">
        <title>Genome Sequence of Gammaproteobacterial Pseudohaliea rubra Type Strain DSM 19751, Isolated from Coastal Seawater of the Mediterranean Sea.</title>
        <authorList>
            <person name="Spring S."/>
            <person name="Fiebig A."/>
            <person name="Riedel T."/>
            <person name="Goker M."/>
            <person name="Klenk H.P."/>
        </authorList>
    </citation>
    <scope>NUCLEOTIDE SEQUENCE [LARGE SCALE GENOMIC DNA]</scope>
    <source>
        <strain evidence="9 10">DSM 19751</strain>
    </source>
</reference>
<accession>A0A095XUU0</accession>
<feature type="transmembrane region" description="Helical" evidence="7">
    <location>
        <begin position="188"/>
        <end position="212"/>
    </location>
</feature>
<comment type="subcellular location">
    <subcellularLocation>
        <location evidence="1">Cell membrane</location>
        <topology evidence="1">Multi-pass membrane protein</topology>
    </subcellularLocation>
</comment>
<dbReference type="EMBL" id="AUVB01000054">
    <property type="protein sequence ID" value="KGE03461.1"/>
    <property type="molecule type" value="Genomic_DNA"/>
</dbReference>
<keyword evidence="5 7" id="KW-1133">Transmembrane helix</keyword>
<evidence type="ECO:0000256" key="2">
    <source>
        <dbReference type="ARBA" id="ARBA00009425"/>
    </source>
</evidence>
<keyword evidence="3" id="KW-1003">Cell membrane</keyword>
<evidence type="ECO:0000256" key="4">
    <source>
        <dbReference type="ARBA" id="ARBA00022692"/>
    </source>
</evidence>
<keyword evidence="6 7" id="KW-0472">Membrane</keyword>
<evidence type="ECO:0000259" key="8">
    <source>
        <dbReference type="Pfam" id="PF04039"/>
    </source>
</evidence>
<comment type="caution">
    <text evidence="9">The sequence shown here is derived from an EMBL/GenBank/DDBJ whole genome shotgun (WGS) entry which is preliminary data.</text>
</comment>
<evidence type="ECO:0000256" key="5">
    <source>
        <dbReference type="ARBA" id="ARBA00022989"/>
    </source>
</evidence>
<evidence type="ECO:0000256" key="1">
    <source>
        <dbReference type="ARBA" id="ARBA00004651"/>
    </source>
</evidence>
<dbReference type="PANTHER" id="PTHR33932">
    <property type="entry name" value="NA(+)/H(+) ANTIPORTER SUBUNIT B"/>
    <property type="match status" value="1"/>
</dbReference>
<evidence type="ECO:0000256" key="6">
    <source>
        <dbReference type="ARBA" id="ARBA00023136"/>
    </source>
</evidence>
<feature type="transmembrane region" description="Helical" evidence="7">
    <location>
        <begin position="95"/>
        <end position="119"/>
    </location>
</feature>
<dbReference type="RefSeq" id="WP_035513386.1">
    <property type="nucleotide sequence ID" value="NZ_KN234745.1"/>
</dbReference>
<proteinExistence type="inferred from homology"/>
<dbReference type="eggNOG" id="COG1563">
    <property type="taxonomic scope" value="Bacteria"/>
</dbReference>
<dbReference type="Proteomes" id="UP000029640">
    <property type="component" value="Unassembled WGS sequence"/>
</dbReference>
<dbReference type="PANTHER" id="PTHR33932:SF4">
    <property type="entry name" value="NA(+)_H(+) ANTIPORTER SUBUNIT B"/>
    <property type="match status" value="1"/>
</dbReference>
<dbReference type="Pfam" id="PF04039">
    <property type="entry name" value="MnhB"/>
    <property type="match status" value="1"/>
</dbReference>
<comment type="similarity">
    <text evidence="2">Belongs to the CPA3 antiporters (TC 2.A.63) subunit B family.</text>
</comment>
<feature type="transmembrane region" description="Helical" evidence="7">
    <location>
        <begin position="125"/>
        <end position="143"/>
    </location>
</feature>
<feature type="transmembrane region" description="Helical" evidence="7">
    <location>
        <begin position="64"/>
        <end position="83"/>
    </location>
</feature>
<dbReference type="AlphaFoldDB" id="A0A095XUU0"/>
<organism evidence="9 10">
    <name type="scientific">Pseudohaliea rubra DSM 19751</name>
    <dbReference type="NCBI Taxonomy" id="1265313"/>
    <lineage>
        <taxon>Bacteria</taxon>
        <taxon>Pseudomonadati</taxon>
        <taxon>Pseudomonadota</taxon>
        <taxon>Gammaproteobacteria</taxon>
        <taxon>Cellvibrionales</taxon>
        <taxon>Halieaceae</taxon>
        <taxon>Pseudohaliea</taxon>
    </lineage>
</organism>
<sequence length="222" mass="22466">MKRLGHAVLGLLLLMLAGVLAWAVSLPVAPGQDVPAHIAGSLADSGVSHPVTAVLLNFRGYDTLLELVVLLVALAGVRCLAPLPPPSGGGAVGGVLRELAALLLPVLVLVALYLLWAGATRPGGAFQGGALLGAAGILALLAGRDRFLAVLEQRLWLLAGLGVGVFLAVAAGTLVWGGTLLGLPPEQAGILILVIESFALLSIAVTLVALFLGTGELEDRDP</sequence>
<dbReference type="GO" id="GO:0005886">
    <property type="term" value="C:plasma membrane"/>
    <property type="evidence" value="ECO:0007669"/>
    <property type="project" value="UniProtKB-SubCell"/>
</dbReference>
<keyword evidence="4 7" id="KW-0812">Transmembrane</keyword>
<feature type="domain" description="Na+/H+ antiporter MnhB subunit-related protein" evidence="8">
    <location>
        <begin position="95"/>
        <end position="207"/>
    </location>
</feature>
<dbReference type="STRING" id="1265313.HRUBRA_01840"/>
<evidence type="ECO:0000256" key="7">
    <source>
        <dbReference type="SAM" id="Phobius"/>
    </source>
</evidence>